<comment type="caution">
    <text evidence="1">The sequence shown here is derived from an EMBL/GenBank/DDBJ whole genome shotgun (WGS) entry which is preliminary data.</text>
</comment>
<gene>
    <name evidence="1" type="ORF">RKD21_005945</name>
</gene>
<evidence type="ECO:0000313" key="1">
    <source>
        <dbReference type="EMBL" id="MEY9815688.1"/>
    </source>
</evidence>
<keyword evidence="2" id="KW-1185">Reference proteome</keyword>
<proteinExistence type="predicted"/>
<dbReference type="EMBL" id="JBGCBD010000002">
    <property type="protein sequence ID" value="MEY9815688.1"/>
    <property type="molecule type" value="Genomic_DNA"/>
</dbReference>
<name>A0ACC6UW23_STRAO</name>
<reference evidence="1" key="1">
    <citation type="submission" date="2024-07" db="EMBL/GenBank/DDBJ databases">
        <title>Genome sequencing of plant associated microbes to promote plant fitness in Sorghum bicolor and Oryza sativa.</title>
        <authorList>
            <person name="Coleman-Derr D."/>
        </authorList>
    </citation>
    <scope>NUCLEOTIDE SEQUENCE</scope>
    <source>
        <strain evidence="1">SAI-173</strain>
    </source>
</reference>
<accession>A0ACC6UW23</accession>
<protein>
    <submittedName>
        <fullName evidence="1">1-deoxy-D-xylulose-5-phosphate synthase</fullName>
    </submittedName>
</protein>
<dbReference type="Proteomes" id="UP001565447">
    <property type="component" value="Unassembled WGS sequence"/>
</dbReference>
<evidence type="ECO:0000313" key="2">
    <source>
        <dbReference type="Proteomes" id="UP001565447"/>
    </source>
</evidence>
<organism evidence="1 2">
    <name type="scientific">Streptomyces albogriseolus</name>
    <dbReference type="NCBI Taxonomy" id="1887"/>
    <lineage>
        <taxon>Bacteria</taxon>
        <taxon>Bacillati</taxon>
        <taxon>Actinomycetota</taxon>
        <taxon>Actinomycetes</taxon>
        <taxon>Kitasatosporales</taxon>
        <taxon>Streptomycetaceae</taxon>
        <taxon>Streptomyces</taxon>
        <taxon>Streptomyces albogriseolus group</taxon>
    </lineage>
</organism>
<sequence>MTILESIRQPRDLKALTEAELGELSDEIREFLVHAVARTGGHLGPNLGVVELTIALHRVFESPVDRILWDTGHQSYVHKLLTGRQDFSKLRGKGGLSGYPSREESEHDVIENSHASTALGWADGLAKARRVRGEKGHVIAVVGDGALTGGMAWEALNNIAAAKDRPLIVVVNDNERSYAPTIGGLANHLAALRTTDGYERVLAWGKDVLQRTPVVGPPVYEALHGAKKGFKDAFAPQGLFEDLGLKYVGPIDGHDIRAVESALRRAKRFHGPVLVHCITEKGRGYEPAVAHEEDRFHTVGVMDPLTCAPLAPSGGPSWTSVFGEEIVRIGEEREDVVAVTAAMLHPVGLGPFAERFPDRVWDVGIAEQHAAVSAAGLATGGLHPVVAVYATFLNRAFDQLLMDVALHRCGVTFVLDRAGVTGTDGPSHNGMWDMSVLQAVPGLRIAAPRDADQLRAQLREAVAVDDAPTLLRFPKESVGPAIPAADRIGGMDVLHRADDPEVLLVAVGVMASVCLQAADLLQARGIGCTVVDPRWVKPVDPALPPLAARHRLVAVVEDNSRAAGVGSAVALALGDAEVDVPGTAVRHPGAVPRARQARRGPRRHRSHARRRRRADQCEPRRRGATRETVTGRTGAPGMTTAESASESSQAGKFDLAALLAERGAERYELHNRYLNPQLPRMLHTIGFDKVYERAEGAHFWDAEGHDHLDMLAGFGVMGLGRHHPVVRKALHDVLDLSLADLTRFDCQPLPGLLAERLLAHSPHLDRVFFGNSGTEAVEGALKFARYATGRPRVLYCEHAFHGLTTGALSVNGESGFRDGFAPLLPDTAVPLGDLDALERELRKGDVAALIVEPIQGKGVHEAPPGYLRAAQDLLHRHKALLIADEVQTGLGRTGDFYAYQHEEGVQPDLVCVAKALSGGYVPVGATLGKDWIFRKVFSSMDRVLVHSASFGSNAQAMAAGLAVLSVMEDEQIVAHVRTVGDLLRTRLAALTDRYELLADVRGRGLMIGIEFGRPRSLKLRSRWAMLQAARKGLFAQMVVVPLLQRHRILTQVSGDHLEVIKLIPPLIIDEGDVNRFVDAFTAVMDDAHEGGLIWDFGRTLVKQAVANR</sequence>